<dbReference type="Pfam" id="PF02949">
    <property type="entry name" value="7tm_6"/>
    <property type="match status" value="1"/>
</dbReference>
<evidence type="ECO:0000256" key="7">
    <source>
        <dbReference type="ARBA" id="ARBA00023136"/>
    </source>
</evidence>
<comment type="similarity">
    <text evidence="10">Belongs to the insect chemoreceptor superfamily. Heteromeric odorant receptor channel (TC 1.A.69) family.</text>
</comment>
<feature type="transmembrane region" description="Helical" evidence="10">
    <location>
        <begin position="376"/>
        <end position="398"/>
    </location>
</feature>
<accession>A0A1B3P5Q3</accession>
<evidence type="ECO:0000256" key="6">
    <source>
        <dbReference type="ARBA" id="ARBA00022989"/>
    </source>
</evidence>
<feature type="transmembrane region" description="Helical" evidence="10">
    <location>
        <begin position="45"/>
        <end position="63"/>
    </location>
</feature>
<keyword evidence="7 10" id="KW-0472">Membrane</keyword>
<keyword evidence="8 10" id="KW-0675">Receptor</keyword>
<sequence>MKPKNIVLKPPEKKFNTFSETFRFCAFALAIALIYPNKNNIIRRWITVVSVIFFNSVILFWFVSYLIKCLISVDIYNFARAVTVGVVVLLFLFKSLYVNWKNEEFEQLLNKISKDLLKGNHMDEDYQRIYEYHIKQAKIAQICWLIIPTILSLQFPLYASTGLIYETLNSDVGKKYMVFEMQLKYIEDKQYVSPYYEIIFAYSLVPCLILVPNFAGFDSSFCIATTHMRLKLKLMTHKVHRAFKDARNRSDLQMRVKEAIKDHQEALGFHKDIQQVYGGWLLAVFLLTSFLISFNIYQIYLNKRIDPKYAIFTLNGVLHMYMPCYFASSLIKVNEELSTDLYNASWEDWADPAVTKLLVFMMAKSQQRLVITGKGIVIYNMDLFISILHTSYSFFTLITAK</sequence>
<feature type="transmembrane region" description="Helical" evidence="10">
    <location>
        <begin position="20"/>
        <end position="36"/>
    </location>
</feature>
<keyword evidence="9 10" id="KW-0807">Transducer</keyword>
<evidence type="ECO:0000313" key="11">
    <source>
        <dbReference type="EMBL" id="AOG12941.1"/>
    </source>
</evidence>
<evidence type="ECO:0000256" key="5">
    <source>
        <dbReference type="ARBA" id="ARBA00022725"/>
    </source>
</evidence>
<evidence type="ECO:0000256" key="9">
    <source>
        <dbReference type="ARBA" id="ARBA00023224"/>
    </source>
</evidence>
<feature type="transmembrane region" description="Helical" evidence="10">
    <location>
        <begin position="309"/>
        <end position="331"/>
    </location>
</feature>
<reference evidence="11" key="1">
    <citation type="journal article" date="2016" name="BMC Genomics">
        <title>Antennal transcriptome analysis and expression profiles of odorant binding proteins in Eogystia hippophaecolus (Lepidoptera: Cossidae).</title>
        <authorList>
            <person name="Hu P."/>
            <person name="Tao J."/>
            <person name="Cui M."/>
            <person name="Gao C."/>
            <person name="Lu P."/>
            <person name="Luo Y."/>
        </authorList>
    </citation>
    <scope>NUCLEOTIDE SEQUENCE</scope>
</reference>
<dbReference type="GO" id="GO:0004984">
    <property type="term" value="F:olfactory receptor activity"/>
    <property type="evidence" value="ECO:0007669"/>
    <property type="project" value="InterPro"/>
</dbReference>
<dbReference type="InterPro" id="IPR004117">
    <property type="entry name" value="7tm6_olfct_rcpt"/>
</dbReference>
<evidence type="ECO:0000256" key="4">
    <source>
        <dbReference type="ARBA" id="ARBA00022692"/>
    </source>
</evidence>
<feature type="transmembrane region" description="Helical" evidence="10">
    <location>
        <begin position="75"/>
        <end position="93"/>
    </location>
</feature>
<evidence type="ECO:0000256" key="10">
    <source>
        <dbReference type="RuleBase" id="RU351113"/>
    </source>
</evidence>
<dbReference type="EMBL" id="KX655992">
    <property type="protein sequence ID" value="AOG12941.1"/>
    <property type="molecule type" value="mRNA"/>
</dbReference>
<name>A0A1B3P5Q3_EOGHI</name>
<keyword evidence="2" id="KW-1003">Cell membrane</keyword>
<comment type="subcellular location">
    <subcellularLocation>
        <location evidence="1 10">Cell membrane</location>
        <topology evidence="1 10">Multi-pass membrane protein</topology>
    </subcellularLocation>
</comment>
<dbReference type="PANTHER" id="PTHR21137:SF35">
    <property type="entry name" value="ODORANT RECEPTOR 19A-RELATED"/>
    <property type="match status" value="1"/>
</dbReference>
<dbReference type="GO" id="GO:0007165">
    <property type="term" value="P:signal transduction"/>
    <property type="evidence" value="ECO:0007669"/>
    <property type="project" value="UniProtKB-KW"/>
</dbReference>
<dbReference type="PANTHER" id="PTHR21137">
    <property type="entry name" value="ODORANT RECEPTOR"/>
    <property type="match status" value="1"/>
</dbReference>
<dbReference type="GO" id="GO:0005886">
    <property type="term" value="C:plasma membrane"/>
    <property type="evidence" value="ECO:0007669"/>
    <property type="project" value="UniProtKB-SubCell"/>
</dbReference>
<protein>
    <recommendedName>
        <fullName evidence="10">Odorant receptor</fullName>
    </recommendedName>
</protein>
<evidence type="ECO:0000256" key="1">
    <source>
        <dbReference type="ARBA" id="ARBA00004651"/>
    </source>
</evidence>
<feature type="transmembrane region" description="Helical" evidence="10">
    <location>
        <begin position="142"/>
        <end position="165"/>
    </location>
</feature>
<evidence type="ECO:0000256" key="8">
    <source>
        <dbReference type="ARBA" id="ARBA00023170"/>
    </source>
</evidence>
<keyword evidence="6 10" id="KW-1133">Transmembrane helix</keyword>
<keyword evidence="5 10" id="KW-0552">Olfaction</keyword>
<keyword evidence="4 10" id="KW-0812">Transmembrane</keyword>
<feature type="transmembrane region" description="Helical" evidence="10">
    <location>
        <begin position="277"/>
        <end position="297"/>
    </location>
</feature>
<dbReference type="AlphaFoldDB" id="A0A1B3P5Q3"/>
<evidence type="ECO:0000256" key="2">
    <source>
        <dbReference type="ARBA" id="ARBA00022475"/>
    </source>
</evidence>
<evidence type="ECO:0000256" key="3">
    <source>
        <dbReference type="ARBA" id="ARBA00022606"/>
    </source>
</evidence>
<keyword evidence="3 10" id="KW-0716">Sensory transduction</keyword>
<dbReference type="GO" id="GO:0005549">
    <property type="term" value="F:odorant binding"/>
    <property type="evidence" value="ECO:0007669"/>
    <property type="project" value="InterPro"/>
</dbReference>
<organism evidence="11">
    <name type="scientific">Eogystia hippophaecolus</name>
    <name type="common">Moth</name>
    <name type="synonym">Holcocerus hippophaecolus</name>
    <dbReference type="NCBI Taxonomy" id="1206364"/>
    <lineage>
        <taxon>Eukaryota</taxon>
        <taxon>Metazoa</taxon>
        <taxon>Ecdysozoa</taxon>
        <taxon>Arthropoda</taxon>
        <taxon>Hexapoda</taxon>
        <taxon>Insecta</taxon>
        <taxon>Pterygota</taxon>
        <taxon>Neoptera</taxon>
        <taxon>Endopterygota</taxon>
        <taxon>Lepidoptera</taxon>
        <taxon>Glossata</taxon>
        <taxon>Ditrysia</taxon>
        <taxon>Cossoidea</taxon>
        <taxon>Cossidae</taxon>
        <taxon>Cossinae</taxon>
        <taxon>Eogystia</taxon>
    </lineage>
</organism>
<proteinExistence type="evidence at transcript level"/>